<feature type="domain" description="MD-2-related lipid-recognition" evidence="4">
    <location>
        <begin position="29"/>
        <end position="126"/>
    </location>
</feature>
<dbReference type="Gene3D" id="2.70.220.10">
    <property type="entry name" value="Ganglioside GM2 activator"/>
    <property type="match status" value="1"/>
</dbReference>
<evidence type="ECO:0000313" key="5">
    <source>
        <dbReference type="EMBL" id="KAK2600396.1"/>
    </source>
</evidence>
<protein>
    <recommendedName>
        <fullName evidence="1">Phosphatidylglycerol/phosphatidylinositol transfer protein</fullName>
    </recommendedName>
</protein>
<dbReference type="Proteomes" id="UP001265746">
    <property type="component" value="Unassembled WGS sequence"/>
</dbReference>
<dbReference type="InterPro" id="IPR036846">
    <property type="entry name" value="GM2-AP_sf"/>
</dbReference>
<evidence type="ECO:0000256" key="2">
    <source>
        <dbReference type="ARBA" id="ARBA00022729"/>
    </source>
</evidence>
<keyword evidence="2 3" id="KW-0732">Signal</keyword>
<accession>A0AAD9S799</accession>
<dbReference type="InterPro" id="IPR014756">
    <property type="entry name" value="Ig_E-set"/>
</dbReference>
<reference evidence="5" key="1">
    <citation type="submission" date="2023-06" db="EMBL/GenBank/DDBJ databases">
        <authorList>
            <person name="Noh H."/>
        </authorList>
    </citation>
    <scope>NUCLEOTIDE SEQUENCE</scope>
    <source>
        <strain evidence="5">DUCC20226</strain>
    </source>
</reference>
<evidence type="ECO:0000313" key="6">
    <source>
        <dbReference type="Proteomes" id="UP001265746"/>
    </source>
</evidence>
<organism evidence="5 6">
    <name type="scientific">Phomopsis amygdali</name>
    <name type="common">Fusicoccum amygdali</name>
    <dbReference type="NCBI Taxonomy" id="1214568"/>
    <lineage>
        <taxon>Eukaryota</taxon>
        <taxon>Fungi</taxon>
        <taxon>Dikarya</taxon>
        <taxon>Ascomycota</taxon>
        <taxon>Pezizomycotina</taxon>
        <taxon>Sordariomycetes</taxon>
        <taxon>Sordariomycetidae</taxon>
        <taxon>Diaporthales</taxon>
        <taxon>Diaporthaceae</taxon>
        <taxon>Diaporthe</taxon>
    </lineage>
</organism>
<dbReference type="InterPro" id="IPR003172">
    <property type="entry name" value="ML_dom"/>
</dbReference>
<proteinExistence type="predicted"/>
<dbReference type="AlphaFoldDB" id="A0AAD9S799"/>
<comment type="caution">
    <text evidence="5">The sequence shown here is derived from an EMBL/GenBank/DDBJ whole genome shotgun (WGS) entry which is preliminary data.</text>
</comment>
<dbReference type="SUPFAM" id="SSF81296">
    <property type="entry name" value="E set domains"/>
    <property type="match status" value="1"/>
</dbReference>
<name>A0AAD9S799_PHOAM</name>
<feature type="chain" id="PRO_5042071576" description="Phosphatidylglycerol/phosphatidylinositol transfer protein" evidence="3">
    <location>
        <begin position="22"/>
        <end position="132"/>
    </location>
</feature>
<evidence type="ECO:0000259" key="4">
    <source>
        <dbReference type="Pfam" id="PF02221"/>
    </source>
</evidence>
<gene>
    <name evidence="5" type="ORF">N8I77_009933</name>
</gene>
<sequence length="132" mass="14222">MRSKLTSIATLFLLQAGLLAAGKKVPGDNPLSFCSENLEEDIIQIDELTLIPNPPVRGKSLAVKAEGRVTQTIDEGASVHIVAWKGSDPVFDETFDLCDDLDMIGEECPVEAGPLSMDEEIPLEEEDLPAVS</sequence>
<dbReference type="Pfam" id="PF02221">
    <property type="entry name" value="E1_DerP2_DerF2"/>
    <property type="match status" value="1"/>
</dbReference>
<dbReference type="EMBL" id="JAUJFL010000006">
    <property type="protein sequence ID" value="KAK2600396.1"/>
    <property type="molecule type" value="Genomic_DNA"/>
</dbReference>
<feature type="signal peptide" evidence="3">
    <location>
        <begin position="1"/>
        <end position="21"/>
    </location>
</feature>
<evidence type="ECO:0000256" key="3">
    <source>
        <dbReference type="SAM" id="SignalP"/>
    </source>
</evidence>
<evidence type="ECO:0000256" key="1">
    <source>
        <dbReference type="ARBA" id="ARBA00016056"/>
    </source>
</evidence>
<keyword evidence="6" id="KW-1185">Reference proteome</keyword>